<comment type="caution">
    <text evidence="1">The sequence shown here is derived from an EMBL/GenBank/DDBJ whole genome shotgun (WGS) entry which is preliminary data.</text>
</comment>
<accession>A0ABS8WXL3</accession>
<sequence>HRITRSSIKATTDHHCRSVLSLVFLSSPLYSTFMSFPQANSCCSSKICHEHHRT</sequence>
<gene>
    <name evidence="1" type="ORF">HAX54_008042</name>
</gene>
<feature type="non-terminal residue" evidence="1">
    <location>
        <position position="1"/>
    </location>
</feature>
<reference evidence="1 2" key="1">
    <citation type="journal article" date="2021" name="BMC Genomics">
        <title>Datura genome reveals duplications of psychoactive alkaloid biosynthetic genes and high mutation rate following tissue culture.</title>
        <authorList>
            <person name="Rajewski A."/>
            <person name="Carter-House D."/>
            <person name="Stajich J."/>
            <person name="Litt A."/>
        </authorList>
    </citation>
    <scope>NUCLEOTIDE SEQUENCE [LARGE SCALE GENOMIC DNA]</scope>
    <source>
        <strain evidence="1">AR-01</strain>
    </source>
</reference>
<dbReference type="EMBL" id="JACEIK010014141">
    <property type="protein sequence ID" value="MCE3216785.1"/>
    <property type="molecule type" value="Genomic_DNA"/>
</dbReference>
<evidence type="ECO:0000313" key="1">
    <source>
        <dbReference type="EMBL" id="MCE3216785.1"/>
    </source>
</evidence>
<protein>
    <submittedName>
        <fullName evidence="1">Uncharacterized protein</fullName>
    </submittedName>
</protein>
<organism evidence="1 2">
    <name type="scientific">Datura stramonium</name>
    <name type="common">Jimsonweed</name>
    <name type="synonym">Common thornapple</name>
    <dbReference type="NCBI Taxonomy" id="4076"/>
    <lineage>
        <taxon>Eukaryota</taxon>
        <taxon>Viridiplantae</taxon>
        <taxon>Streptophyta</taxon>
        <taxon>Embryophyta</taxon>
        <taxon>Tracheophyta</taxon>
        <taxon>Spermatophyta</taxon>
        <taxon>Magnoliopsida</taxon>
        <taxon>eudicotyledons</taxon>
        <taxon>Gunneridae</taxon>
        <taxon>Pentapetalae</taxon>
        <taxon>asterids</taxon>
        <taxon>lamiids</taxon>
        <taxon>Solanales</taxon>
        <taxon>Solanaceae</taxon>
        <taxon>Solanoideae</taxon>
        <taxon>Datureae</taxon>
        <taxon>Datura</taxon>
    </lineage>
</organism>
<evidence type="ECO:0000313" key="2">
    <source>
        <dbReference type="Proteomes" id="UP000823775"/>
    </source>
</evidence>
<proteinExistence type="predicted"/>
<dbReference type="Proteomes" id="UP000823775">
    <property type="component" value="Unassembled WGS sequence"/>
</dbReference>
<name>A0ABS8WXL3_DATST</name>
<keyword evidence="2" id="KW-1185">Reference proteome</keyword>
<feature type="non-terminal residue" evidence="1">
    <location>
        <position position="54"/>
    </location>
</feature>